<organism evidence="2 3">
    <name type="scientific">Litomosoides sigmodontis</name>
    <name type="common">Filarial nematode worm</name>
    <dbReference type="NCBI Taxonomy" id="42156"/>
    <lineage>
        <taxon>Eukaryota</taxon>
        <taxon>Metazoa</taxon>
        <taxon>Ecdysozoa</taxon>
        <taxon>Nematoda</taxon>
        <taxon>Chromadorea</taxon>
        <taxon>Rhabditida</taxon>
        <taxon>Spirurina</taxon>
        <taxon>Spiruromorpha</taxon>
        <taxon>Filarioidea</taxon>
        <taxon>Onchocercidae</taxon>
        <taxon>Litomosoides</taxon>
    </lineage>
</organism>
<sequence>MSASFHSERRNEAAHPGHIPHNLTLLRTFGSCSESLSLIWSIIVVVFFCFIVTECEFEVLWCRCVGVVQIAWVDEHLSLEIE</sequence>
<dbReference type="Proteomes" id="UP000277928">
    <property type="component" value="Unassembled WGS sequence"/>
</dbReference>
<dbReference type="AlphaFoldDB" id="A0A3P6T9T6"/>
<gene>
    <name evidence="2" type="ORF">NLS_LOCUS4765</name>
</gene>
<accession>A0A3P6T9T6</accession>
<reference evidence="2 3" key="1">
    <citation type="submission" date="2018-08" db="EMBL/GenBank/DDBJ databases">
        <authorList>
            <person name="Laetsch R D."/>
            <person name="Stevens L."/>
            <person name="Kumar S."/>
            <person name="Blaxter L. M."/>
        </authorList>
    </citation>
    <scope>NUCLEOTIDE SEQUENCE [LARGE SCALE GENOMIC DNA]</scope>
</reference>
<evidence type="ECO:0000313" key="2">
    <source>
        <dbReference type="EMBL" id="VDK80069.1"/>
    </source>
</evidence>
<keyword evidence="1" id="KW-1133">Transmembrane helix</keyword>
<protein>
    <submittedName>
        <fullName evidence="2">Uncharacterized protein</fullName>
    </submittedName>
</protein>
<proteinExistence type="predicted"/>
<keyword evidence="1" id="KW-0812">Transmembrane</keyword>
<name>A0A3P6T9T6_LITSI</name>
<dbReference type="EMBL" id="UYRX01000321">
    <property type="protein sequence ID" value="VDK80069.1"/>
    <property type="molecule type" value="Genomic_DNA"/>
</dbReference>
<evidence type="ECO:0000256" key="1">
    <source>
        <dbReference type="SAM" id="Phobius"/>
    </source>
</evidence>
<evidence type="ECO:0000313" key="3">
    <source>
        <dbReference type="Proteomes" id="UP000277928"/>
    </source>
</evidence>
<feature type="transmembrane region" description="Helical" evidence="1">
    <location>
        <begin position="35"/>
        <end position="53"/>
    </location>
</feature>
<keyword evidence="3" id="KW-1185">Reference proteome</keyword>
<keyword evidence="1" id="KW-0472">Membrane</keyword>